<comment type="caution">
    <text evidence="4">The sequence shown here is derived from an EMBL/GenBank/DDBJ whole genome shotgun (WGS) entry which is preliminary data.</text>
</comment>
<dbReference type="EMBL" id="JACOME010000001">
    <property type="protein sequence ID" value="MBC3845493.1"/>
    <property type="molecule type" value="Genomic_DNA"/>
</dbReference>
<dbReference type="Pfam" id="PF04355">
    <property type="entry name" value="BamE"/>
    <property type="match status" value="1"/>
</dbReference>
<dbReference type="RefSeq" id="WP_186844602.1">
    <property type="nucleotide sequence ID" value="NZ_JACOME010000001.1"/>
</dbReference>
<feature type="domain" description="Outer membrane protein assembly factor BamE" evidence="3">
    <location>
        <begin position="31"/>
        <end position="89"/>
    </location>
</feature>
<dbReference type="Gene3D" id="3.30.1450.10">
    <property type="match status" value="1"/>
</dbReference>
<reference evidence="4 5" key="1">
    <citation type="submission" date="2020-08" db="EMBL/GenBank/DDBJ databases">
        <title>Winogradskyella ouciana sp. nov., isolated from the hadal seawater of the Mariana Trench.</title>
        <authorList>
            <person name="He X."/>
        </authorList>
    </citation>
    <scope>NUCLEOTIDE SEQUENCE [LARGE SCALE GENOMIC DNA]</scope>
    <source>
        <strain evidence="4 5">KCTC 22026</strain>
    </source>
</reference>
<evidence type="ECO:0000313" key="5">
    <source>
        <dbReference type="Proteomes" id="UP000607435"/>
    </source>
</evidence>
<dbReference type="Proteomes" id="UP000607435">
    <property type="component" value="Unassembled WGS sequence"/>
</dbReference>
<keyword evidence="1" id="KW-0732">Signal</keyword>
<dbReference type="InterPro" id="IPR007450">
    <property type="entry name" value="BamE_dom"/>
</dbReference>
<organism evidence="4 5">
    <name type="scientific">Winogradskyella echinorum</name>
    <dbReference type="NCBI Taxonomy" id="538189"/>
    <lineage>
        <taxon>Bacteria</taxon>
        <taxon>Pseudomonadati</taxon>
        <taxon>Bacteroidota</taxon>
        <taxon>Flavobacteriia</taxon>
        <taxon>Flavobacteriales</taxon>
        <taxon>Flavobacteriaceae</taxon>
        <taxon>Winogradskyella</taxon>
    </lineage>
</organism>
<evidence type="ECO:0000256" key="2">
    <source>
        <dbReference type="ARBA" id="ARBA00023136"/>
    </source>
</evidence>
<evidence type="ECO:0000256" key="1">
    <source>
        <dbReference type="ARBA" id="ARBA00022729"/>
    </source>
</evidence>
<gene>
    <name evidence="4" type="primary">bamE</name>
    <name evidence="4" type="ORF">H6H04_03790</name>
</gene>
<proteinExistence type="predicted"/>
<name>A0ABR6XZT6_9FLAO</name>
<protein>
    <submittedName>
        <fullName evidence="4">Outer membrane protein assembly factor BamE</fullName>
    </submittedName>
</protein>
<keyword evidence="2" id="KW-0472">Membrane</keyword>
<evidence type="ECO:0000313" key="4">
    <source>
        <dbReference type="EMBL" id="MBC3845493.1"/>
    </source>
</evidence>
<evidence type="ECO:0000259" key="3">
    <source>
        <dbReference type="Pfam" id="PF04355"/>
    </source>
</evidence>
<dbReference type="InterPro" id="IPR037873">
    <property type="entry name" value="BamE-like"/>
</dbReference>
<accession>A0ABR6XZT6</accession>
<sequence length="96" mass="11302">MLWLFEERFSKEQWRSQPTTRYKMVDDIIESQLLIGKTKDEVIVLLGKPNTSSTNQQDVFVYRIGKSPSFFESKREQLLIVFENQLVTKVTTAIEE</sequence>
<keyword evidence="5" id="KW-1185">Reference proteome</keyword>